<evidence type="ECO:0000313" key="2">
    <source>
        <dbReference type="EMBL" id="WFM83116.1"/>
    </source>
</evidence>
<accession>A0ABY8G179</accession>
<dbReference type="EMBL" id="CP121208">
    <property type="protein sequence ID" value="WFM83116.1"/>
    <property type="molecule type" value="Genomic_DNA"/>
</dbReference>
<keyword evidence="1" id="KW-0472">Membrane</keyword>
<dbReference type="RefSeq" id="WP_278012541.1">
    <property type="nucleotide sequence ID" value="NZ_CP121208.1"/>
</dbReference>
<keyword evidence="1" id="KW-0812">Transmembrane</keyword>
<feature type="transmembrane region" description="Helical" evidence="1">
    <location>
        <begin position="108"/>
        <end position="126"/>
    </location>
</feature>
<dbReference type="Proteomes" id="UP001215216">
    <property type="component" value="Chromosome"/>
</dbReference>
<name>A0ABY8G179_9ACTO</name>
<keyword evidence="3" id="KW-1185">Reference proteome</keyword>
<reference evidence="2 3" key="1">
    <citation type="submission" date="2023-03" db="EMBL/GenBank/DDBJ databases">
        <title>Complete genome of Arcanobacterium canis strain DSM 25104 isolated in 2010 from a canine otitis externa in Germany.</title>
        <authorList>
            <person name="Borowiak M."/>
            <person name="Kreitlow A."/>
            <person name="Malorny B."/>
            <person name="Laemmler C."/>
            <person name="Prenger-Berninghoff E."/>
            <person name="Ploetz M."/>
            <person name="Abdulmawjood A."/>
        </authorList>
    </citation>
    <scope>NUCLEOTIDE SEQUENCE [LARGE SCALE GENOMIC DNA]</scope>
    <source>
        <strain evidence="2 3">DSM 25104</strain>
    </source>
</reference>
<sequence length="137" mass="14742">METNARRLSYLTYVGVAVAFFPVIPLAIGLLFLTASAHHTPVVIMDAAGLIPMLAVATRAIVRSIRGTEWKREWHSFALNAKYTATGSAVLVLCAYLFYGATVGFTPLVMPALVALEGPLALVVAWRSASRFCQSVS</sequence>
<feature type="transmembrane region" description="Helical" evidence="1">
    <location>
        <begin position="83"/>
        <end position="102"/>
    </location>
</feature>
<feature type="transmembrane region" description="Helical" evidence="1">
    <location>
        <begin position="42"/>
        <end position="62"/>
    </location>
</feature>
<gene>
    <name evidence="2" type="ORF">P7079_06895</name>
</gene>
<protein>
    <submittedName>
        <fullName evidence="2">Uncharacterized protein</fullName>
    </submittedName>
</protein>
<evidence type="ECO:0000313" key="3">
    <source>
        <dbReference type="Proteomes" id="UP001215216"/>
    </source>
</evidence>
<feature type="transmembrane region" description="Helical" evidence="1">
    <location>
        <begin position="12"/>
        <end position="36"/>
    </location>
</feature>
<evidence type="ECO:0000256" key="1">
    <source>
        <dbReference type="SAM" id="Phobius"/>
    </source>
</evidence>
<keyword evidence="1" id="KW-1133">Transmembrane helix</keyword>
<proteinExistence type="predicted"/>
<organism evidence="2 3">
    <name type="scientific">Arcanobacterium canis</name>
    <dbReference type="NCBI Taxonomy" id="999183"/>
    <lineage>
        <taxon>Bacteria</taxon>
        <taxon>Bacillati</taxon>
        <taxon>Actinomycetota</taxon>
        <taxon>Actinomycetes</taxon>
        <taxon>Actinomycetales</taxon>
        <taxon>Actinomycetaceae</taxon>
        <taxon>Arcanobacterium</taxon>
    </lineage>
</organism>